<dbReference type="AlphaFoldDB" id="A0A087TAU2"/>
<dbReference type="Gene3D" id="3.10.10.10">
    <property type="entry name" value="HIV Type 1 Reverse Transcriptase, subunit A, domain 1"/>
    <property type="match status" value="1"/>
</dbReference>
<gene>
    <name evidence="2" type="ORF">X975_22792</name>
</gene>
<dbReference type="InterPro" id="IPR000477">
    <property type="entry name" value="RT_dom"/>
</dbReference>
<dbReference type="PANTHER" id="PTHR24559:SF444">
    <property type="entry name" value="REVERSE TRANSCRIPTASE DOMAIN-CONTAINING PROTEIN"/>
    <property type="match status" value="1"/>
</dbReference>
<dbReference type="SUPFAM" id="SSF56672">
    <property type="entry name" value="DNA/RNA polymerases"/>
    <property type="match status" value="1"/>
</dbReference>
<dbReference type="InterPro" id="IPR053134">
    <property type="entry name" value="RNA-dir_DNA_polymerase"/>
</dbReference>
<protein>
    <submittedName>
        <fullName evidence="2">Retrovirus-related Pol polyprotein from transposon 17.6</fullName>
    </submittedName>
</protein>
<dbReference type="CDD" id="cd01647">
    <property type="entry name" value="RT_LTR"/>
    <property type="match status" value="1"/>
</dbReference>
<dbReference type="InterPro" id="IPR043128">
    <property type="entry name" value="Rev_trsase/Diguanyl_cyclase"/>
</dbReference>
<evidence type="ECO:0000313" key="2">
    <source>
        <dbReference type="EMBL" id="KFM62231.1"/>
    </source>
</evidence>
<sequence>MLKNKIITPISSSYTSPVVLCKKNNDYMIMHPKRWRFAIDYRKLNSVPKYPVYPLPIIEEIIRNITSTKYMTTLDLTSGYFQIGVKPEDVPKTAFITKSGTYAFLRMSFGLSGSPATFQT</sequence>
<reference evidence="2 3" key="1">
    <citation type="submission" date="2013-11" db="EMBL/GenBank/DDBJ databases">
        <title>Genome sequencing of Stegodyphus mimosarum.</title>
        <authorList>
            <person name="Bechsgaard J."/>
        </authorList>
    </citation>
    <scope>NUCLEOTIDE SEQUENCE [LARGE SCALE GENOMIC DNA]</scope>
</reference>
<feature type="non-terminal residue" evidence="2">
    <location>
        <position position="120"/>
    </location>
</feature>
<dbReference type="OrthoDB" id="112267at2759"/>
<accession>A0A087TAU2</accession>
<dbReference type="GO" id="GO:0071897">
    <property type="term" value="P:DNA biosynthetic process"/>
    <property type="evidence" value="ECO:0007669"/>
    <property type="project" value="UniProtKB-ARBA"/>
</dbReference>
<organism evidence="2 3">
    <name type="scientific">Stegodyphus mimosarum</name>
    <name type="common">African social velvet spider</name>
    <dbReference type="NCBI Taxonomy" id="407821"/>
    <lineage>
        <taxon>Eukaryota</taxon>
        <taxon>Metazoa</taxon>
        <taxon>Ecdysozoa</taxon>
        <taxon>Arthropoda</taxon>
        <taxon>Chelicerata</taxon>
        <taxon>Arachnida</taxon>
        <taxon>Araneae</taxon>
        <taxon>Araneomorphae</taxon>
        <taxon>Entelegynae</taxon>
        <taxon>Eresoidea</taxon>
        <taxon>Eresidae</taxon>
        <taxon>Stegodyphus</taxon>
    </lineage>
</organism>
<dbReference type="InterPro" id="IPR043502">
    <property type="entry name" value="DNA/RNA_pol_sf"/>
</dbReference>
<proteinExistence type="predicted"/>
<dbReference type="Proteomes" id="UP000054359">
    <property type="component" value="Unassembled WGS sequence"/>
</dbReference>
<feature type="domain" description="Reverse transcriptase" evidence="1">
    <location>
        <begin position="23"/>
        <end position="119"/>
    </location>
</feature>
<dbReference type="STRING" id="407821.A0A087TAU2"/>
<dbReference type="EMBL" id="KK114342">
    <property type="protein sequence ID" value="KFM62231.1"/>
    <property type="molecule type" value="Genomic_DNA"/>
</dbReference>
<name>A0A087TAU2_STEMI</name>
<evidence type="ECO:0000259" key="1">
    <source>
        <dbReference type="Pfam" id="PF00078"/>
    </source>
</evidence>
<dbReference type="Pfam" id="PF00078">
    <property type="entry name" value="RVT_1"/>
    <property type="match status" value="1"/>
</dbReference>
<evidence type="ECO:0000313" key="3">
    <source>
        <dbReference type="Proteomes" id="UP000054359"/>
    </source>
</evidence>
<dbReference type="OMA" id="DYCRINE"/>
<dbReference type="PANTHER" id="PTHR24559">
    <property type="entry name" value="TRANSPOSON TY3-I GAG-POL POLYPROTEIN"/>
    <property type="match status" value="1"/>
</dbReference>
<keyword evidence="3" id="KW-1185">Reference proteome</keyword>
<dbReference type="Gene3D" id="3.30.70.270">
    <property type="match status" value="1"/>
</dbReference>